<keyword evidence="1" id="KW-0732">Signal</keyword>
<gene>
    <name evidence="2" type="ORF">ASU33_08565</name>
</gene>
<organism evidence="2 3">
    <name type="scientific">Solirubrum puertoriconensis</name>
    <dbReference type="NCBI Taxonomy" id="1751427"/>
    <lineage>
        <taxon>Bacteria</taxon>
        <taxon>Pseudomonadati</taxon>
        <taxon>Bacteroidota</taxon>
        <taxon>Cytophagia</taxon>
        <taxon>Cytophagales</taxon>
    </lineage>
</organism>
<evidence type="ECO:0008006" key="4">
    <source>
        <dbReference type="Google" id="ProtNLM"/>
    </source>
</evidence>
<evidence type="ECO:0000256" key="1">
    <source>
        <dbReference type="SAM" id="SignalP"/>
    </source>
</evidence>
<protein>
    <recommendedName>
        <fullName evidence="4">Secreted protein</fullName>
    </recommendedName>
</protein>
<name>A0A9X0HLI8_SOLP1</name>
<comment type="caution">
    <text evidence="2">The sequence shown here is derived from an EMBL/GenBank/DDBJ whole genome shotgun (WGS) entry which is preliminary data.</text>
</comment>
<accession>A0A9X0HLI8</accession>
<dbReference type="OrthoDB" id="980919at2"/>
<keyword evidence="3" id="KW-1185">Reference proteome</keyword>
<dbReference type="RefSeq" id="WP_059069459.1">
    <property type="nucleotide sequence ID" value="NZ_LNAL01000006.1"/>
</dbReference>
<feature type="chain" id="PRO_5040812880" description="Secreted protein" evidence="1">
    <location>
        <begin position="26"/>
        <end position="210"/>
    </location>
</feature>
<sequence>MNALRTLASSALLLALLMSCGQTHRTPDPLAAVTTTEEATEQLEQHLVDAELRYQERASRGDTLSLHYKELQLFLPGEVAGFVREGEPQGESVNMGSVSYSTCEQRYRRGNQHLKVQLVDYNGANALYAGATALMGLGSQENDEQLMQSCDLGMPGVRGYETLQKKEHHATVALGVGDRFFVSVESTQQQDTRLVKEIARQLNLTRLAEL</sequence>
<evidence type="ECO:0000313" key="3">
    <source>
        <dbReference type="Proteomes" id="UP000054223"/>
    </source>
</evidence>
<dbReference type="AlphaFoldDB" id="A0A9X0HLI8"/>
<proteinExistence type="predicted"/>
<reference evidence="2 3" key="1">
    <citation type="submission" date="2015-11" db="EMBL/GenBank/DDBJ databases">
        <title>Solirubrum puertoriconensis gen. nov. an environmental bacteria isolated in Puerto Rico.</title>
        <authorList>
            <person name="Cuebas-Irizarry M.F."/>
            <person name="Montalvo-Rodriguez R."/>
        </authorList>
    </citation>
    <scope>NUCLEOTIDE SEQUENCE [LARGE SCALE GENOMIC DNA]</scope>
    <source>
        <strain evidence="2 3">MC1A</strain>
    </source>
</reference>
<dbReference type="Proteomes" id="UP000054223">
    <property type="component" value="Unassembled WGS sequence"/>
</dbReference>
<dbReference type="EMBL" id="LNAL01000006">
    <property type="protein sequence ID" value="KUG08227.1"/>
    <property type="molecule type" value="Genomic_DNA"/>
</dbReference>
<feature type="signal peptide" evidence="1">
    <location>
        <begin position="1"/>
        <end position="25"/>
    </location>
</feature>
<evidence type="ECO:0000313" key="2">
    <source>
        <dbReference type="EMBL" id="KUG08227.1"/>
    </source>
</evidence>
<dbReference type="PROSITE" id="PS51257">
    <property type="entry name" value="PROKAR_LIPOPROTEIN"/>
    <property type="match status" value="1"/>
</dbReference>